<proteinExistence type="predicted"/>
<evidence type="ECO:0000256" key="1">
    <source>
        <dbReference type="ARBA" id="ARBA00022729"/>
    </source>
</evidence>
<dbReference type="InterPro" id="IPR027385">
    <property type="entry name" value="Beta-barrel_OMP"/>
</dbReference>
<comment type="caution">
    <text evidence="4">The sequence shown here is derived from an EMBL/GenBank/DDBJ whole genome shotgun (WGS) entry which is preliminary data.</text>
</comment>
<evidence type="ECO:0000313" key="5">
    <source>
        <dbReference type="Proteomes" id="UP001500021"/>
    </source>
</evidence>
<dbReference type="Gene3D" id="2.40.160.20">
    <property type="match status" value="1"/>
</dbReference>
<dbReference type="InterPro" id="IPR011250">
    <property type="entry name" value="OMP/PagP_B-barrel"/>
</dbReference>
<organism evidence="4 5">
    <name type="scientific">Colwellia asteriadis</name>
    <dbReference type="NCBI Taxonomy" id="517723"/>
    <lineage>
        <taxon>Bacteria</taxon>
        <taxon>Pseudomonadati</taxon>
        <taxon>Pseudomonadota</taxon>
        <taxon>Gammaproteobacteria</taxon>
        <taxon>Alteromonadales</taxon>
        <taxon>Colwelliaceae</taxon>
        <taxon>Colwellia</taxon>
    </lineage>
</organism>
<gene>
    <name evidence="4" type="ORF">GCM10009111_03150</name>
</gene>
<protein>
    <recommendedName>
        <fullName evidence="3">Outer membrane protein beta-barrel domain-containing protein</fullName>
    </recommendedName>
</protein>
<dbReference type="Proteomes" id="UP001500021">
    <property type="component" value="Unassembled WGS sequence"/>
</dbReference>
<feature type="signal peptide" evidence="2">
    <location>
        <begin position="1"/>
        <end position="25"/>
    </location>
</feature>
<feature type="domain" description="Outer membrane protein beta-barrel" evidence="3">
    <location>
        <begin position="16"/>
        <end position="222"/>
    </location>
</feature>
<dbReference type="EMBL" id="BAAAFA010000001">
    <property type="protein sequence ID" value="GAA0811123.1"/>
    <property type="molecule type" value="Genomic_DNA"/>
</dbReference>
<feature type="chain" id="PRO_5045124007" description="Outer membrane protein beta-barrel domain-containing protein" evidence="2">
    <location>
        <begin position="26"/>
        <end position="222"/>
    </location>
</feature>
<keyword evidence="1 2" id="KW-0732">Signal</keyword>
<dbReference type="Pfam" id="PF13505">
    <property type="entry name" value="OMP_b-brl"/>
    <property type="match status" value="1"/>
</dbReference>
<dbReference type="SUPFAM" id="SSF56925">
    <property type="entry name" value="OMPA-like"/>
    <property type="match status" value="1"/>
</dbReference>
<evidence type="ECO:0000256" key="2">
    <source>
        <dbReference type="SAM" id="SignalP"/>
    </source>
</evidence>
<evidence type="ECO:0000313" key="4">
    <source>
        <dbReference type="EMBL" id="GAA0811123.1"/>
    </source>
</evidence>
<sequence>MSHKNILLITSVIGMLAAGFSASSAANYTKRDGKWESSFALLSSQSTSIDGQNGSGVEIDSDVGWGFTLGYNLNPHILLNFEFSALTPKYDATFVDDGGSPYNVNHEMDVMQSQFNVVYHFMTERFTPFVQAGVGWSYLDSNIAKGPPNSICWWDPWWGYVCDSYQNTFNDTRFSYNVAAGVRYELDNSMFFRASYQQSWIDLSSSDNANLGIFHLEFGSMF</sequence>
<name>A0ABP3WE38_9GAMM</name>
<keyword evidence="5" id="KW-1185">Reference proteome</keyword>
<accession>A0ABP3WE38</accession>
<evidence type="ECO:0000259" key="3">
    <source>
        <dbReference type="Pfam" id="PF13505"/>
    </source>
</evidence>
<reference evidence="5" key="1">
    <citation type="journal article" date="2019" name="Int. J. Syst. Evol. Microbiol.">
        <title>The Global Catalogue of Microorganisms (GCM) 10K type strain sequencing project: providing services to taxonomists for standard genome sequencing and annotation.</title>
        <authorList>
            <consortium name="The Broad Institute Genomics Platform"/>
            <consortium name="The Broad Institute Genome Sequencing Center for Infectious Disease"/>
            <person name="Wu L."/>
            <person name="Ma J."/>
        </authorList>
    </citation>
    <scope>NUCLEOTIDE SEQUENCE [LARGE SCALE GENOMIC DNA]</scope>
    <source>
        <strain evidence="5">JCM 15608</strain>
    </source>
</reference>
<dbReference type="RefSeq" id="WP_343814187.1">
    <property type="nucleotide sequence ID" value="NZ_BAAAFA010000001.1"/>
</dbReference>